<evidence type="ECO:0000256" key="2">
    <source>
        <dbReference type="ARBA" id="ARBA00022448"/>
    </source>
</evidence>
<dbReference type="AlphaFoldDB" id="A0A7K3RYI3"/>
<dbReference type="PANTHER" id="PTHR30061">
    <property type="entry name" value="MALTOSE-BINDING PERIPLASMIC PROTEIN"/>
    <property type="match status" value="1"/>
</dbReference>
<organism evidence="4 5">
    <name type="scientific">Streptomyces parvus</name>
    <dbReference type="NCBI Taxonomy" id="66428"/>
    <lineage>
        <taxon>Bacteria</taxon>
        <taxon>Bacillati</taxon>
        <taxon>Actinomycetota</taxon>
        <taxon>Actinomycetes</taxon>
        <taxon>Kitasatosporales</taxon>
        <taxon>Streptomycetaceae</taxon>
        <taxon>Streptomyces</taxon>
    </lineage>
</organism>
<comment type="similarity">
    <text evidence="1">Belongs to the bacterial solute-binding protein 1 family.</text>
</comment>
<evidence type="ECO:0000313" key="5">
    <source>
        <dbReference type="Proteomes" id="UP000469670"/>
    </source>
</evidence>
<dbReference type="PROSITE" id="PS51318">
    <property type="entry name" value="TAT"/>
    <property type="match status" value="1"/>
</dbReference>
<reference evidence="4 5" key="1">
    <citation type="submission" date="2020-01" db="EMBL/GenBank/DDBJ databases">
        <title>Insect and environment-associated Actinomycetes.</title>
        <authorList>
            <person name="Currrie C."/>
            <person name="Chevrette M."/>
            <person name="Carlson C."/>
            <person name="Stubbendieck R."/>
            <person name="Wendt-Pienkowski E."/>
        </authorList>
    </citation>
    <scope>NUCLEOTIDE SEQUENCE [LARGE SCALE GENOMIC DNA]</scope>
    <source>
        <strain evidence="4 5">SID7590</strain>
    </source>
</reference>
<dbReference type="Gene3D" id="3.40.190.10">
    <property type="entry name" value="Periplasmic binding protein-like II"/>
    <property type="match status" value="1"/>
</dbReference>
<dbReference type="Proteomes" id="UP000469670">
    <property type="component" value="Unassembled WGS sequence"/>
</dbReference>
<protein>
    <submittedName>
        <fullName evidence="4">Extracellular solute-binding protein</fullName>
    </submittedName>
</protein>
<comment type="caution">
    <text evidence="4">The sequence shown here is derived from an EMBL/GenBank/DDBJ whole genome shotgun (WGS) entry which is preliminary data.</text>
</comment>
<dbReference type="InterPro" id="IPR006311">
    <property type="entry name" value="TAT_signal"/>
</dbReference>
<dbReference type="GO" id="GO:0015768">
    <property type="term" value="P:maltose transport"/>
    <property type="evidence" value="ECO:0007669"/>
    <property type="project" value="TreeGrafter"/>
</dbReference>
<accession>A0A7K3RYI3</accession>
<name>A0A7K3RYI3_9ACTN</name>
<dbReference type="EMBL" id="JAAGMP010000853">
    <property type="protein sequence ID" value="NEC20300.1"/>
    <property type="molecule type" value="Genomic_DNA"/>
</dbReference>
<dbReference type="InterPro" id="IPR006059">
    <property type="entry name" value="SBP"/>
</dbReference>
<dbReference type="Pfam" id="PF13416">
    <property type="entry name" value="SBP_bac_8"/>
    <property type="match status" value="1"/>
</dbReference>
<dbReference type="RefSeq" id="WP_164203958.1">
    <property type="nucleotide sequence ID" value="NZ_JAAGMP010000853.1"/>
</dbReference>
<sequence>MSHTPVPSPSVSRRGVLAGFGALSLLGALGAAGCSTSNPDSSAKSGPSETDTLKFYGNALGEAAQKPAWQAILASWEKETGKSVKPVIYPYDQAATQLTLAAKSGDFQGVGQGTWQVLVPAGILADVSDIAAGMSLPDKLIDSLRIDGKLYFVPINASGIGLVSDGRVADEVGLTDGMSVEQFATVLEKIKKQDSKLIPYAAVTKNPDLKDAVHWMWGWGSEVVTSDLRCTIGDAESVAAMKWYKELQDSGLTKAGVARSDARILFARGQAVMYDDAPLANSFVKTNGGPAALAAAVRPLSRPTHRGRPSYNRYWGNGLFCSAGTGEKTSKHFISYVTTDVDAATQLYRQAALAPADAKVAERVPGLAEDTFQNSFRQSITAHSRAAVWDRLPSTARFDTAIGEGVASILAGQTGVQSGLNALKKKVEDILERER</sequence>
<dbReference type="SUPFAM" id="SSF53850">
    <property type="entry name" value="Periplasmic binding protein-like II"/>
    <property type="match status" value="1"/>
</dbReference>
<evidence type="ECO:0000313" key="4">
    <source>
        <dbReference type="EMBL" id="NEC20300.1"/>
    </source>
</evidence>
<dbReference type="PANTHER" id="PTHR30061:SF50">
    <property type="entry name" value="MALTOSE_MALTODEXTRIN-BINDING PERIPLASMIC PROTEIN"/>
    <property type="match status" value="1"/>
</dbReference>
<evidence type="ECO:0000256" key="3">
    <source>
        <dbReference type="ARBA" id="ARBA00022729"/>
    </source>
</evidence>
<dbReference type="GO" id="GO:1901982">
    <property type="term" value="F:maltose binding"/>
    <property type="evidence" value="ECO:0007669"/>
    <property type="project" value="TreeGrafter"/>
</dbReference>
<dbReference type="GO" id="GO:0042956">
    <property type="term" value="P:maltodextrin transmembrane transport"/>
    <property type="evidence" value="ECO:0007669"/>
    <property type="project" value="TreeGrafter"/>
</dbReference>
<evidence type="ECO:0000256" key="1">
    <source>
        <dbReference type="ARBA" id="ARBA00008520"/>
    </source>
</evidence>
<dbReference type="GO" id="GO:0055052">
    <property type="term" value="C:ATP-binding cassette (ABC) transporter complex, substrate-binding subunit-containing"/>
    <property type="evidence" value="ECO:0007669"/>
    <property type="project" value="TreeGrafter"/>
</dbReference>
<keyword evidence="3" id="KW-0732">Signal</keyword>
<proteinExistence type="inferred from homology"/>
<gene>
    <name evidence="4" type="ORF">G3I50_18920</name>
</gene>
<keyword evidence="2" id="KW-0813">Transport</keyword>